<dbReference type="Proteomes" id="UP000002058">
    <property type="component" value="Unassembled WGS sequence"/>
</dbReference>
<dbReference type="eggNOG" id="ENOG502SHFM">
    <property type="taxonomic scope" value="Eukaryota"/>
</dbReference>
<evidence type="ECO:0000313" key="2">
    <source>
        <dbReference type="EMBL" id="EEP76515.1"/>
    </source>
</evidence>
<dbReference type="EMBL" id="CH476615">
    <property type="protein sequence ID" value="EEP76515.1"/>
    <property type="molecule type" value="Genomic_DNA"/>
</dbReference>
<feature type="transmembrane region" description="Helical" evidence="1">
    <location>
        <begin position="72"/>
        <end position="93"/>
    </location>
</feature>
<reference evidence="3" key="1">
    <citation type="journal article" date="2009" name="Genome Res.">
        <title>Comparative genomic analyses of the human fungal pathogens Coccidioides and their relatives.</title>
        <authorList>
            <person name="Sharpton T.J."/>
            <person name="Stajich J.E."/>
            <person name="Rounsley S.D."/>
            <person name="Gardner M.J."/>
            <person name="Wortman J.R."/>
            <person name="Jordar V.S."/>
            <person name="Maiti R."/>
            <person name="Kodira C.D."/>
            <person name="Neafsey D.E."/>
            <person name="Zeng Q."/>
            <person name="Hung C.-Y."/>
            <person name="McMahan C."/>
            <person name="Muszewska A."/>
            <person name="Grynberg M."/>
            <person name="Mandel M.A."/>
            <person name="Kellner E.M."/>
            <person name="Barker B.M."/>
            <person name="Galgiani J.N."/>
            <person name="Orbach M.J."/>
            <person name="Kirkland T.N."/>
            <person name="Cole G.T."/>
            <person name="Henn M.R."/>
            <person name="Birren B.W."/>
            <person name="Taylor J.W."/>
        </authorList>
    </citation>
    <scope>NUCLEOTIDE SEQUENCE [LARGE SCALE GENOMIC DNA]</scope>
    <source>
        <strain evidence="3">UAMH 1704</strain>
    </source>
</reference>
<gene>
    <name evidence="2" type="ORF">UREG_01364</name>
</gene>
<dbReference type="VEuPathDB" id="FungiDB:UREG_01364"/>
<protein>
    <submittedName>
        <fullName evidence="2">Uncharacterized protein</fullName>
    </submittedName>
</protein>
<evidence type="ECO:0000313" key="3">
    <source>
        <dbReference type="Proteomes" id="UP000002058"/>
    </source>
</evidence>
<sequence>MILWNATGAAIIQPPYFYCIAKSKATSRDPTIPLNEAISLFMTTIPALLCPLLLFVPVWLNYSTWSHHGFIAIFHVSPILVILIFIAGVIILLPRHGLVSKKDAKNPDADKPWIVASYVTAGIVSSVVHIATVLTSLRTVSSDATFARVFIPSPGRANLFPSWFPNPASTLSGLPTKYVELLEQYHLFTQFDLIVIALSCIVFVHALLPNTRGDDAKFGPKTKAAIEKRELAYLFLGTLVIGPGGAGSFALAIRESRIREHAEVKGQ</sequence>
<organism evidence="2 3">
    <name type="scientific">Uncinocarpus reesii (strain UAMH 1704)</name>
    <dbReference type="NCBI Taxonomy" id="336963"/>
    <lineage>
        <taxon>Eukaryota</taxon>
        <taxon>Fungi</taxon>
        <taxon>Dikarya</taxon>
        <taxon>Ascomycota</taxon>
        <taxon>Pezizomycotina</taxon>
        <taxon>Eurotiomycetes</taxon>
        <taxon>Eurotiomycetidae</taxon>
        <taxon>Onygenales</taxon>
        <taxon>Onygenaceae</taxon>
        <taxon>Uncinocarpus</taxon>
    </lineage>
</organism>
<feature type="transmembrane region" description="Helical" evidence="1">
    <location>
        <begin position="37"/>
        <end position="60"/>
    </location>
</feature>
<dbReference type="AlphaFoldDB" id="C4JHK1"/>
<dbReference type="GeneID" id="8442693"/>
<dbReference type="OMA" id="RGPWLFL"/>
<accession>C4JHK1</accession>
<dbReference type="InParanoid" id="C4JHK1"/>
<dbReference type="HOGENOM" id="CLU_1204863_0_0_1"/>
<proteinExistence type="predicted"/>
<feature type="transmembrane region" description="Helical" evidence="1">
    <location>
        <begin position="113"/>
        <end position="134"/>
    </location>
</feature>
<dbReference type="KEGG" id="ure:UREG_01364"/>
<dbReference type="OrthoDB" id="1669814at2759"/>
<keyword evidence="3" id="KW-1185">Reference proteome</keyword>
<keyword evidence="1" id="KW-1133">Transmembrane helix</keyword>
<feature type="transmembrane region" description="Helical" evidence="1">
    <location>
        <begin position="231"/>
        <end position="253"/>
    </location>
</feature>
<feature type="transmembrane region" description="Helical" evidence="1">
    <location>
        <begin position="187"/>
        <end position="208"/>
    </location>
</feature>
<dbReference type="RefSeq" id="XP_002541848.1">
    <property type="nucleotide sequence ID" value="XM_002541802.1"/>
</dbReference>
<evidence type="ECO:0000256" key="1">
    <source>
        <dbReference type="SAM" id="Phobius"/>
    </source>
</evidence>
<keyword evidence="1" id="KW-0472">Membrane</keyword>
<keyword evidence="1" id="KW-0812">Transmembrane</keyword>
<name>C4JHK1_UNCRE</name>